<keyword evidence="4" id="KW-0804">Transcription</keyword>
<sequence>MYIKKERSTPCVECRNQRRKCIRSSQDADCLRCEKLGETCQQPTQSGEEHKDLEALKSQVRLLEEAVAFMEEQLQIQQTHDNNSSPCSNYDGTLVRSERQPLPALSNRMIQSLFHTWKVKIRDGTFQIETGIQNISELLQFHPSITYLSPLSQYYTGKSSTTGSWSSNSSSYSDDSLNDFYGGCNAGIIMRFGREGIASLVPSTIKILTRCMKTRLVNSPATNTITLPNALLLDPKALVNQLLDIYFKCHNKYNPLVHEPTHRAKLATLENPLTDLVTLGICSYVCSAGCRHLQLPLQERRAMGDYFHAKARSIILDQFDLPENRLENVMGINLLMEYMHMTFKFDECRQLLAMAFQILLDLRNDYPEFRTTGVNACFEGGPHSGQYTFTKDEDPITDVNKMLFTRHVTFSLWYNLLMDYISDDFAKNECLHFPIWKYMADEPEETKRFVRAQNWVINLYNHDFVMNFTKQSFRVLMGRTCTLSLESIVKLETVLQEWAMSLPAEFRLCHDLYDKEACFKAIDQTTDSVVLTTFIHFHIFHVSTYSCLLQPKSLHGETQQQLLSWVQERSLQKILRSCQLALYAIHRLTMAETNSCNYKLCASEFLFSALDVLVLLALSPSMHIANEARPMMKSCLNELDTNRLSIRIKLQSSHSSGPTTFNLSELLNGGKLDVDYYNQFPHPWLEMMYDASRYITSE</sequence>
<name>A0A0C9N382_9FUNG</name>
<evidence type="ECO:0000259" key="6">
    <source>
        <dbReference type="PROSITE" id="PS00463"/>
    </source>
</evidence>
<feature type="domain" description="Zn(2)-C6 fungal-type" evidence="6">
    <location>
        <begin position="10"/>
        <end position="40"/>
    </location>
</feature>
<keyword evidence="5" id="KW-0539">Nucleus</keyword>
<evidence type="ECO:0000256" key="3">
    <source>
        <dbReference type="ARBA" id="ARBA00023015"/>
    </source>
</evidence>
<dbReference type="GO" id="GO:0005634">
    <property type="term" value="C:nucleus"/>
    <property type="evidence" value="ECO:0007669"/>
    <property type="project" value="UniProtKB-SubCell"/>
</dbReference>
<keyword evidence="3" id="KW-0805">Transcription regulation</keyword>
<dbReference type="InterPro" id="IPR001138">
    <property type="entry name" value="Zn2Cys6_DnaBD"/>
</dbReference>
<evidence type="ECO:0000256" key="1">
    <source>
        <dbReference type="ARBA" id="ARBA00004123"/>
    </source>
</evidence>
<protein>
    <recommendedName>
        <fullName evidence="6">Zn(2)-C6 fungal-type domain-containing protein</fullName>
    </recommendedName>
</protein>
<dbReference type="GO" id="GO:0008270">
    <property type="term" value="F:zinc ion binding"/>
    <property type="evidence" value="ECO:0007669"/>
    <property type="project" value="InterPro"/>
</dbReference>
<dbReference type="Proteomes" id="UP000053815">
    <property type="component" value="Unassembled WGS sequence"/>
</dbReference>
<dbReference type="AlphaFoldDB" id="A0A0C9N382"/>
<proteinExistence type="predicted"/>
<evidence type="ECO:0000256" key="2">
    <source>
        <dbReference type="ARBA" id="ARBA00022723"/>
    </source>
</evidence>
<reference evidence="7" key="1">
    <citation type="submission" date="2014-09" db="EMBL/GenBank/DDBJ databases">
        <title>Draft genome sequence of an oleaginous Mucoromycotina fungus Mucor ambiguus NBRC6742.</title>
        <authorList>
            <person name="Takeda I."/>
            <person name="Yamane N."/>
            <person name="Morita T."/>
            <person name="Tamano K."/>
            <person name="Machida M."/>
            <person name="Baker S."/>
            <person name="Koike H."/>
        </authorList>
    </citation>
    <scope>NUCLEOTIDE SEQUENCE</scope>
    <source>
        <strain evidence="7">NBRC 6742</strain>
    </source>
</reference>
<dbReference type="GO" id="GO:0000981">
    <property type="term" value="F:DNA-binding transcription factor activity, RNA polymerase II-specific"/>
    <property type="evidence" value="ECO:0007669"/>
    <property type="project" value="InterPro"/>
</dbReference>
<evidence type="ECO:0000313" key="7">
    <source>
        <dbReference type="EMBL" id="GAN09053.1"/>
    </source>
</evidence>
<dbReference type="STRING" id="91626.A0A0C9N382"/>
<evidence type="ECO:0000313" key="8">
    <source>
        <dbReference type="Proteomes" id="UP000053815"/>
    </source>
</evidence>
<dbReference type="InterPro" id="IPR050815">
    <property type="entry name" value="TF_fung"/>
</dbReference>
<evidence type="ECO:0000256" key="5">
    <source>
        <dbReference type="ARBA" id="ARBA00023242"/>
    </source>
</evidence>
<dbReference type="Gene3D" id="4.10.240.10">
    <property type="entry name" value="Zn(2)-C6 fungal-type DNA-binding domain"/>
    <property type="match status" value="1"/>
</dbReference>
<organism evidence="7">
    <name type="scientific">Mucor ambiguus</name>
    <dbReference type="NCBI Taxonomy" id="91626"/>
    <lineage>
        <taxon>Eukaryota</taxon>
        <taxon>Fungi</taxon>
        <taxon>Fungi incertae sedis</taxon>
        <taxon>Mucoromycota</taxon>
        <taxon>Mucoromycotina</taxon>
        <taxon>Mucoromycetes</taxon>
        <taxon>Mucorales</taxon>
        <taxon>Mucorineae</taxon>
        <taxon>Mucoraceae</taxon>
        <taxon>Mucor</taxon>
    </lineage>
</organism>
<dbReference type="PANTHER" id="PTHR47338">
    <property type="entry name" value="ZN(II)2CYS6 TRANSCRIPTION FACTOR (EUROFUNG)-RELATED"/>
    <property type="match status" value="1"/>
</dbReference>
<dbReference type="EMBL" id="DF836529">
    <property type="protein sequence ID" value="GAN09053.1"/>
    <property type="molecule type" value="Genomic_DNA"/>
</dbReference>
<keyword evidence="8" id="KW-1185">Reference proteome</keyword>
<dbReference type="PROSITE" id="PS00463">
    <property type="entry name" value="ZN2_CY6_FUNGAL_1"/>
    <property type="match status" value="1"/>
</dbReference>
<dbReference type="SUPFAM" id="SSF57701">
    <property type="entry name" value="Zn2/Cys6 DNA-binding domain"/>
    <property type="match status" value="1"/>
</dbReference>
<gene>
    <name evidence="7" type="ORF">MAM1_0240c08575</name>
</gene>
<dbReference type="OrthoDB" id="2290221at2759"/>
<dbReference type="CDD" id="cd00067">
    <property type="entry name" value="GAL4"/>
    <property type="match status" value="1"/>
</dbReference>
<dbReference type="PANTHER" id="PTHR47338:SF5">
    <property type="entry name" value="ZN(II)2CYS6 TRANSCRIPTION FACTOR (EUROFUNG)"/>
    <property type="match status" value="1"/>
</dbReference>
<dbReference type="InterPro" id="IPR036864">
    <property type="entry name" value="Zn2-C6_fun-type_DNA-bd_sf"/>
</dbReference>
<comment type="subcellular location">
    <subcellularLocation>
        <location evidence="1">Nucleus</location>
    </subcellularLocation>
</comment>
<accession>A0A0C9N382</accession>
<keyword evidence="2" id="KW-0479">Metal-binding</keyword>
<evidence type="ECO:0000256" key="4">
    <source>
        <dbReference type="ARBA" id="ARBA00023163"/>
    </source>
</evidence>
<dbReference type="CDD" id="cd12148">
    <property type="entry name" value="fungal_TF_MHR"/>
    <property type="match status" value="1"/>
</dbReference>